<feature type="transmembrane region" description="Helical" evidence="10">
    <location>
        <begin position="138"/>
        <end position="161"/>
    </location>
</feature>
<evidence type="ECO:0000256" key="5">
    <source>
        <dbReference type="ARBA" id="ARBA00022989"/>
    </source>
</evidence>
<dbReference type="InterPro" id="IPR003811">
    <property type="entry name" value="G3P_acylTferase_PlsY"/>
</dbReference>
<dbReference type="EMBL" id="NGKU01000001">
    <property type="protein sequence ID" value="OTN76928.1"/>
    <property type="molecule type" value="Genomic_DNA"/>
</dbReference>
<evidence type="ECO:0000256" key="6">
    <source>
        <dbReference type="ARBA" id="ARBA00023098"/>
    </source>
</evidence>
<keyword evidence="11" id="KW-0012">Acyltransferase</keyword>
<dbReference type="GO" id="GO:0043772">
    <property type="term" value="F:acyl-phosphate glycerol-3-phosphate acyltransferase activity"/>
    <property type="evidence" value="ECO:0007669"/>
    <property type="project" value="UniProtKB-UniRule"/>
</dbReference>
<reference evidence="11 12" key="1">
    <citation type="submission" date="2017-05" db="EMBL/GenBank/DDBJ databases">
        <title>The Genome Sequence of Enterococcus sp. 8G7_MSG3316.</title>
        <authorList>
            <consortium name="The Broad Institute Genomics Platform"/>
            <consortium name="The Broad Institute Genomic Center for Infectious Diseases"/>
            <person name="Earl A."/>
            <person name="Manson A."/>
            <person name="Schwartman J."/>
            <person name="Gilmore M."/>
            <person name="Abouelleil A."/>
            <person name="Cao P."/>
            <person name="Chapman S."/>
            <person name="Cusick C."/>
            <person name="Shea T."/>
            <person name="Young S."/>
            <person name="Neafsey D."/>
            <person name="Nusbaum C."/>
            <person name="Birren B."/>
        </authorList>
    </citation>
    <scope>NUCLEOTIDE SEQUENCE [LARGE SCALE GENOMIC DNA]</scope>
    <source>
        <strain evidence="11 12">8G7_MSG3316</strain>
    </source>
</reference>
<comment type="similarity">
    <text evidence="10">Belongs to the PlsY family.</text>
</comment>
<feature type="transmembrane region" description="Helical" evidence="10">
    <location>
        <begin position="168"/>
        <end position="189"/>
    </location>
</feature>
<keyword evidence="7 10" id="KW-0472">Membrane</keyword>
<comment type="caution">
    <text evidence="11">The sequence shown here is derived from an EMBL/GenBank/DDBJ whole genome shotgun (WGS) entry which is preliminary data.</text>
</comment>
<feature type="transmembrane region" description="Helical" evidence="10">
    <location>
        <begin position="30"/>
        <end position="53"/>
    </location>
</feature>
<comment type="function">
    <text evidence="10">Catalyzes the transfer of an acyl group from acyl-phosphate (acyl-PO(4)) to glycerol-3-phosphate (G3P) to form lysophosphatidic acid (LPA). This enzyme utilizes acyl-phosphate as fatty acyl donor, but not acyl-CoA or acyl-ACP.</text>
</comment>
<evidence type="ECO:0000313" key="11">
    <source>
        <dbReference type="EMBL" id="OTN76928.1"/>
    </source>
</evidence>
<comment type="subcellular location">
    <subcellularLocation>
        <location evidence="10">Cell membrane</location>
        <topology evidence="10">Multi-pass membrane protein</topology>
    </subcellularLocation>
</comment>
<evidence type="ECO:0000313" key="12">
    <source>
        <dbReference type="Proteomes" id="UP000195043"/>
    </source>
</evidence>
<evidence type="ECO:0000256" key="10">
    <source>
        <dbReference type="HAMAP-Rule" id="MF_01043"/>
    </source>
</evidence>
<keyword evidence="1 10" id="KW-1003">Cell membrane</keyword>
<keyword evidence="12" id="KW-1185">Reference proteome</keyword>
<gene>
    <name evidence="10" type="primary">plsY</name>
    <name evidence="11" type="ORF">A5886_002007</name>
</gene>
<keyword evidence="8 10" id="KW-0594">Phospholipid biosynthesis</keyword>
<evidence type="ECO:0000256" key="7">
    <source>
        <dbReference type="ARBA" id="ARBA00023136"/>
    </source>
</evidence>
<evidence type="ECO:0000256" key="9">
    <source>
        <dbReference type="ARBA" id="ARBA00023264"/>
    </source>
</evidence>
<dbReference type="UniPathway" id="UPA00085"/>
<evidence type="ECO:0000256" key="3">
    <source>
        <dbReference type="ARBA" id="ARBA00022679"/>
    </source>
</evidence>
<dbReference type="SMART" id="SM01207">
    <property type="entry name" value="G3P_acyltransf"/>
    <property type="match status" value="1"/>
</dbReference>
<dbReference type="PANTHER" id="PTHR30309">
    <property type="entry name" value="INNER MEMBRANE PROTEIN YGIH"/>
    <property type="match status" value="1"/>
</dbReference>
<dbReference type="EC" id="2.3.1.275" evidence="10"/>
<dbReference type="STRING" id="1834191.A5886_002007"/>
<keyword evidence="6 10" id="KW-0443">Lipid metabolism</keyword>
<dbReference type="Pfam" id="PF02660">
    <property type="entry name" value="G3P_acyltransf"/>
    <property type="match status" value="1"/>
</dbReference>
<keyword evidence="9 10" id="KW-1208">Phospholipid metabolism</keyword>
<evidence type="ECO:0000256" key="2">
    <source>
        <dbReference type="ARBA" id="ARBA00022516"/>
    </source>
</evidence>
<proteinExistence type="inferred from homology"/>
<accession>A0A242A7B8</accession>
<feature type="transmembrane region" description="Helical" evidence="10">
    <location>
        <begin position="195"/>
        <end position="210"/>
    </location>
</feature>
<dbReference type="NCBIfam" id="TIGR00023">
    <property type="entry name" value="glycerol-3-phosphate 1-O-acyltransferase PlsY"/>
    <property type="match status" value="1"/>
</dbReference>
<dbReference type="AlphaFoldDB" id="A0A242A7B8"/>
<dbReference type="GO" id="GO:0008654">
    <property type="term" value="P:phospholipid biosynthetic process"/>
    <property type="evidence" value="ECO:0007669"/>
    <property type="project" value="UniProtKB-UniRule"/>
</dbReference>
<comment type="subunit">
    <text evidence="10">Probably interacts with PlsX.</text>
</comment>
<comment type="catalytic activity">
    <reaction evidence="10">
        <text>an acyl phosphate + sn-glycerol 3-phosphate = a 1-acyl-sn-glycero-3-phosphate + phosphate</text>
        <dbReference type="Rhea" id="RHEA:34075"/>
        <dbReference type="ChEBI" id="CHEBI:43474"/>
        <dbReference type="ChEBI" id="CHEBI:57597"/>
        <dbReference type="ChEBI" id="CHEBI:57970"/>
        <dbReference type="ChEBI" id="CHEBI:59918"/>
        <dbReference type="EC" id="2.3.1.275"/>
    </reaction>
</comment>
<keyword evidence="4 10" id="KW-0812">Transmembrane</keyword>
<name>A0A242A7B8_9ENTE</name>
<evidence type="ECO:0000256" key="1">
    <source>
        <dbReference type="ARBA" id="ARBA00022475"/>
    </source>
</evidence>
<protein>
    <recommendedName>
        <fullName evidence="10">Glycerol-3-phosphate acyltransferase</fullName>
    </recommendedName>
    <alternativeName>
        <fullName evidence="10">Acyl-PO4 G3P acyltransferase</fullName>
    </alternativeName>
    <alternativeName>
        <fullName evidence="10">Acyl-phosphate--glycerol-3-phosphate acyltransferase</fullName>
    </alternativeName>
    <alternativeName>
        <fullName evidence="10">G3P acyltransferase</fullName>
        <shortName evidence="10">GPAT</shortName>
        <ecNumber evidence="10">2.3.1.275</ecNumber>
    </alternativeName>
    <alternativeName>
        <fullName evidence="10">Lysophosphatidic acid synthase</fullName>
        <shortName evidence="10">LPA synthase</shortName>
    </alternativeName>
</protein>
<dbReference type="Proteomes" id="UP000195043">
    <property type="component" value="Unassembled WGS sequence"/>
</dbReference>
<keyword evidence="5 10" id="KW-1133">Transmembrane helix</keyword>
<comment type="pathway">
    <text evidence="10">Lipid metabolism; phospholipid metabolism.</text>
</comment>
<sequence>MLKFFLLLARHFHAKIALVLKRKLVIMKTMLLFVVAYLLGSIPSGVWIGQLFFKKDIRQFGSGNTGTTNTFRVLGKKAGITVLAMDILKGTLATCLPAIFDIQGINPLWFGVCAILGHTFPIFAKFKGGKAVATSAGMLLGFNPIFFLYSSLIFVICLYVTSMVSLTSMIAACLITLSTIVVPLVAPVILPEQNWLLTFIAAGVTAFIFFRHRENISRIKNGTESRVPFGLNKQ</sequence>
<dbReference type="GO" id="GO:0005886">
    <property type="term" value="C:plasma membrane"/>
    <property type="evidence" value="ECO:0007669"/>
    <property type="project" value="UniProtKB-SubCell"/>
</dbReference>
<feature type="transmembrane region" description="Helical" evidence="10">
    <location>
        <begin position="108"/>
        <end position="126"/>
    </location>
</feature>
<keyword evidence="2 10" id="KW-0444">Lipid biosynthesis</keyword>
<keyword evidence="3 10" id="KW-0808">Transferase</keyword>
<dbReference type="PANTHER" id="PTHR30309:SF0">
    <property type="entry name" value="GLYCEROL-3-PHOSPHATE ACYLTRANSFERASE-RELATED"/>
    <property type="match status" value="1"/>
</dbReference>
<organism evidence="11 12">
    <name type="scientific">Candidatus Enterococcus testudinis</name>
    <dbReference type="NCBI Taxonomy" id="1834191"/>
    <lineage>
        <taxon>Bacteria</taxon>
        <taxon>Bacillati</taxon>
        <taxon>Bacillota</taxon>
        <taxon>Bacilli</taxon>
        <taxon>Lactobacillales</taxon>
        <taxon>Enterococcaceae</taxon>
        <taxon>Enterococcus</taxon>
    </lineage>
</organism>
<evidence type="ECO:0000256" key="8">
    <source>
        <dbReference type="ARBA" id="ARBA00023209"/>
    </source>
</evidence>
<dbReference type="HAMAP" id="MF_01043">
    <property type="entry name" value="PlsY"/>
    <property type="match status" value="1"/>
</dbReference>
<evidence type="ECO:0000256" key="4">
    <source>
        <dbReference type="ARBA" id="ARBA00022692"/>
    </source>
</evidence>